<evidence type="ECO:0000256" key="5">
    <source>
        <dbReference type="ARBA" id="ARBA00023136"/>
    </source>
</evidence>
<reference evidence="11" key="1">
    <citation type="journal article" date="2019" name="Int. J. Syst. Evol. Microbiol.">
        <title>The Global Catalogue of Microorganisms (GCM) 10K type strain sequencing project: providing services to taxonomists for standard genome sequencing and annotation.</title>
        <authorList>
            <consortium name="The Broad Institute Genomics Platform"/>
            <consortium name="The Broad Institute Genome Sequencing Center for Infectious Disease"/>
            <person name="Wu L."/>
            <person name="Ma J."/>
        </authorList>
    </citation>
    <scope>NUCLEOTIDE SEQUENCE [LARGE SCALE GENOMIC DNA]</scope>
    <source>
        <strain evidence="11">CGMCC 1.19062</strain>
    </source>
</reference>
<feature type="transmembrane region" description="Helical" evidence="8">
    <location>
        <begin position="20"/>
        <end position="41"/>
    </location>
</feature>
<comment type="catalytic activity">
    <reaction evidence="6">
        <text>2 GTP = 3',3'-c-di-GMP + 2 diphosphate</text>
        <dbReference type="Rhea" id="RHEA:24898"/>
        <dbReference type="ChEBI" id="CHEBI:33019"/>
        <dbReference type="ChEBI" id="CHEBI:37565"/>
        <dbReference type="ChEBI" id="CHEBI:58805"/>
        <dbReference type="EC" id="2.7.7.65"/>
    </reaction>
</comment>
<dbReference type="GO" id="GO:0052621">
    <property type="term" value="F:diguanylate cyclase activity"/>
    <property type="evidence" value="ECO:0007669"/>
    <property type="project" value="UniProtKB-EC"/>
</dbReference>
<accession>A0ABW5DNT3</accession>
<proteinExistence type="predicted"/>
<dbReference type="Proteomes" id="UP001597295">
    <property type="component" value="Unassembled WGS sequence"/>
</dbReference>
<name>A0ABW5DNT3_9PROT</name>
<dbReference type="PANTHER" id="PTHR45138:SF9">
    <property type="entry name" value="DIGUANYLATE CYCLASE DGCM-RELATED"/>
    <property type="match status" value="1"/>
</dbReference>
<keyword evidence="4 8" id="KW-1133">Transmembrane helix</keyword>
<evidence type="ECO:0000256" key="3">
    <source>
        <dbReference type="ARBA" id="ARBA00022692"/>
    </source>
</evidence>
<keyword evidence="10" id="KW-0808">Transferase</keyword>
<evidence type="ECO:0000313" key="10">
    <source>
        <dbReference type="EMBL" id="MFD2262134.1"/>
    </source>
</evidence>
<dbReference type="InterPro" id="IPR029095">
    <property type="entry name" value="NarX-like_N"/>
</dbReference>
<evidence type="ECO:0000256" key="2">
    <source>
        <dbReference type="ARBA" id="ARBA00012528"/>
    </source>
</evidence>
<dbReference type="PANTHER" id="PTHR45138">
    <property type="entry name" value="REGULATORY COMPONENTS OF SENSORY TRANSDUCTION SYSTEM"/>
    <property type="match status" value="1"/>
</dbReference>
<feature type="coiled-coil region" evidence="7">
    <location>
        <begin position="167"/>
        <end position="194"/>
    </location>
</feature>
<keyword evidence="10" id="KW-0548">Nucleotidyltransferase</keyword>
<evidence type="ECO:0000259" key="9">
    <source>
        <dbReference type="PROSITE" id="PS50887"/>
    </source>
</evidence>
<dbReference type="Pfam" id="PF13675">
    <property type="entry name" value="PilJ"/>
    <property type="match status" value="1"/>
</dbReference>
<evidence type="ECO:0000313" key="11">
    <source>
        <dbReference type="Proteomes" id="UP001597295"/>
    </source>
</evidence>
<dbReference type="EMBL" id="JBHUIP010000003">
    <property type="protein sequence ID" value="MFD2262134.1"/>
    <property type="molecule type" value="Genomic_DNA"/>
</dbReference>
<dbReference type="SUPFAM" id="SSF55073">
    <property type="entry name" value="Nucleotide cyclase"/>
    <property type="match status" value="1"/>
</dbReference>
<keyword evidence="11" id="KW-1185">Reference proteome</keyword>
<dbReference type="Pfam" id="PF00990">
    <property type="entry name" value="GGDEF"/>
    <property type="match status" value="1"/>
</dbReference>
<keyword evidence="5 8" id="KW-0472">Membrane</keyword>
<dbReference type="EC" id="2.7.7.65" evidence="2"/>
<protein>
    <recommendedName>
        <fullName evidence="2">diguanylate cyclase</fullName>
        <ecNumber evidence="2">2.7.7.65</ecNumber>
    </recommendedName>
</protein>
<evidence type="ECO:0000256" key="7">
    <source>
        <dbReference type="SAM" id="Coils"/>
    </source>
</evidence>
<dbReference type="InterPro" id="IPR000160">
    <property type="entry name" value="GGDEF_dom"/>
</dbReference>
<dbReference type="PROSITE" id="PS50887">
    <property type="entry name" value="GGDEF"/>
    <property type="match status" value="1"/>
</dbReference>
<gene>
    <name evidence="10" type="ORF">ACFSM5_04490</name>
</gene>
<keyword evidence="7" id="KW-0175">Coiled coil</keyword>
<dbReference type="InterPro" id="IPR043128">
    <property type="entry name" value="Rev_trsase/Diguanyl_cyclase"/>
</dbReference>
<organism evidence="10 11">
    <name type="scientific">Lacibacterium aquatile</name>
    <dbReference type="NCBI Taxonomy" id="1168082"/>
    <lineage>
        <taxon>Bacteria</taxon>
        <taxon>Pseudomonadati</taxon>
        <taxon>Pseudomonadota</taxon>
        <taxon>Alphaproteobacteria</taxon>
        <taxon>Rhodospirillales</taxon>
        <taxon>Rhodospirillaceae</taxon>
    </lineage>
</organism>
<dbReference type="InterPro" id="IPR050469">
    <property type="entry name" value="Diguanylate_Cyclase"/>
</dbReference>
<sequence length="401" mass="44013">MAGIRSRPNADYPTPTRLLSVGYILGLSLIALMSLMAHMTLGRVIAENRDTAEIVNLAGRQRMLSQRIAFYADRYTQTGAQEDRARMLAGAEEMATAHKRLMGETSGAQKLTLSPTLKDIYFIGPAAVDPQVRGFLSHVSGLGMVRETDAGRFHSLAIVEAAENDLLAGLERVVLQYEKENAQAIERLETMQRYTVLFILATLIAEAFLIFRPLVNRVRVYSNELKQQALTDALTGVANRRAYIETSKREIARFNRTGLPLCVVVGDIDHFKQVNDRHGHDIGDATLKMVAQALAKVLRQEDVLARTGGEEFSILLPGTALHAACEVADRLRDTVSKQTVTLPNGDVLQVTMSFGIAELETEETQIDGPMVRADQALYRSKDGGRNRVTAAVLASAQPLPA</sequence>
<comment type="subcellular location">
    <subcellularLocation>
        <location evidence="1">Membrane</location>
        <topology evidence="1">Multi-pass membrane protein</topology>
    </subcellularLocation>
</comment>
<dbReference type="SMART" id="SM00267">
    <property type="entry name" value="GGDEF"/>
    <property type="match status" value="1"/>
</dbReference>
<evidence type="ECO:0000256" key="8">
    <source>
        <dbReference type="SAM" id="Phobius"/>
    </source>
</evidence>
<dbReference type="NCBIfam" id="TIGR00254">
    <property type="entry name" value="GGDEF"/>
    <property type="match status" value="1"/>
</dbReference>
<keyword evidence="3 8" id="KW-0812">Transmembrane</keyword>
<dbReference type="InterPro" id="IPR029787">
    <property type="entry name" value="Nucleotide_cyclase"/>
</dbReference>
<dbReference type="CDD" id="cd01949">
    <property type="entry name" value="GGDEF"/>
    <property type="match status" value="1"/>
</dbReference>
<evidence type="ECO:0000256" key="4">
    <source>
        <dbReference type="ARBA" id="ARBA00022989"/>
    </source>
</evidence>
<feature type="domain" description="GGDEF" evidence="9">
    <location>
        <begin position="259"/>
        <end position="393"/>
    </location>
</feature>
<comment type="caution">
    <text evidence="10">The sequence shown here is derived from an EMBL/GenBank/DDBJ whole genome shotgun (WGS) entry which is preliminary data.</text>
</comment>
<evidence type="ECO:0000256" key="1">
    <source>
        <dbReference type="ARBA" id="ARBA00004141"/>
    </source>
</evidence>
<feature type="transmembrane region" description="Helical" evidence="8">
    <location>
        <begin position="194"/>
        <end position="215"/>
    </location>
</feature>
<evidence type="ECO:0000256" key="6">
    <source>
        <dbReference type="ARBA" id="ARBA00034247"/>
    </source>
</evidence>
<dbReference type="RefSeq" id="WP_379875048.1">
    <property type="nucleotide sequence ID" value="NZ_JBHUIP010000003.1"/>
</dbReference>
<dbReference type="Gene3D" id="3.30.70.270">
    <property type="match status" value="1"/>
</dbReference>